<dbReference type="Proteomes" id="UP000756346">
    <property type="component" value="Unassembled WGS sequence"/>
</dbReference>
<accession>A0A9P9BHW2</accession>
<reference evidence="5" key="1">
    <citation type="journal article" date="2021" name="Nat. Commun.">
        <title>Genetic determinants of endophytism in the Arabidopsis root mycobiome.</title>
        <authorList>
            <person name="Mesny F."/>
            <person name="Miyauchi S."/>
            <person name="Thiergart T."/>
            <person name="Pickel B."/>
            <person name="Atanasova L."/>
            <person name="Karlsson M."/>
            <person name="Huettel B."/>
            <person name="Barry K.W."/>
            <person name="Haridas S."/>
            <person name="Chen C."/>
            <person name="Bauer D."/>
            <person name="Andreopoulos W."/>
            <person name="Pangilinan J."/>
            <person name="LaButti K."/>
            <person name="Riley R."/>
            <person name="Lipzen A."/>
            <person name="Clum A."/>
            <person name="Drula E."/>
            <person name="Henrissat B."/>
            <person name="Kohler A."/>
            <person name="Grigoriev I.V."/>
            <person name="Martin F.M."/>
            <person name="Hacquard S."/>
        </authorList>
    </citation>
    <scope>NUCLEOTIDE SEQUENCE</scope>
    <source>
        <strain evidence="5">MPI-CAGE-CH-0230</strain>
    </source>
</reference>
<comment type="caution">
    <text evidence="5">The sequence shown here is derived from an EMBL/GenBank/DDBJ whole genome shotgun (WGS) entry which is preliminary data.</text>
</comment>
<dbReference type="InterPro" id="IPR036291">
    <property type="entry name" value="NAD(P)-bd_dom_sf"/>
</dbReference>
<feature type="region of interest" description="Disordered" evidence="3">
    <location>
        <begin position="298"/>
        <end position="321"/>
    </location>
</feature>
<name>A0A9P9BHW2_9PEZI</name>
<evidence type="ECO:0000256" key="2">
    <source>
        <dbReference type="ARBA" id="ARBA00022737"/>
    </source>
</evidence>
<organism evidence="5 6">
    <name type="scientific">Microdochium trichocladiopsis</name>
    <dbReference type="NCBI Taxonomy" id="1682393"/>
    <lineage>
        <taxon>Eukaryota</taxon>
        <taxon>Fungi</taxon>
        <taxon>Dikarya</taxon>
        <taxon>Ascomycota</taxon>
        <taxon>Pezizomycotina</taxon>
        <taxon>Sordariomycetes</taxon>
        <taxon>Xylariomycetidae</taxon>
        <taxon>Xylariales</taxon>
        <taxon>Microdochiaceae</taxon>
        <taxon>Microdochium</taxon>
    </lineage>
</organism>
<dbReference type="GeneID" id="70189358"/>
<dbReference type="PANTHER" id="PTHR10622">
    <property type="entry name" value="HET DOMAIN-CONTAINING PROTEIN"/>
    <property type="match status" value="1"/>
</dbReference>
<dbReference type="Pfam" id="PF22725">
    <property type="entry name" value="GFO_IDH_MocA_C3"/>
    <property type="match status" value="1"/>
</dbReference>
<dbReference type="AlphaFoldDB" id="A0A9P9BHW2"/>
<protein>
    <recommendedName>
        <fullName evidence="4">NACHT domain-containing protein</fullName>
    </recommendedName>
</protein>
<comment type="similarity">
    <text evidence="1">Belongs to the Gfo/Idh/MocA family.</text>
</comment>
<dbReference type="Gene3D" id="3.40.50.720">
    <property type="entry name" value="NAD(P)-binding Rossmann-like Domain"/>
    <property type="match status" value="1"/>
</dbReference>
<evidence type="ECO:0000259" key="4">
    <source>
        <dbReference type="PROSITE" id="PS50837"/>
    </source>
</evidence>
<evidence type="ECO:0000256" key="1">
    <source>
        <dbReference type="ARBA" id="ARBA00010928"/>
    </source>
</evidence>
<dbReference type="Pfam" id="PF01408">
    <property type="entry name" value="GFO_IDH_MocA"/>
    <property type="match status" value="1"/>
</dbReference>
<dbReference type="PROSITE" id="PS50837">
    <property type="entry name" value="NACHT"/>
    <property type="match status" value="1"/>
</dbReference>
<gene>
    <name evidence="5" type="ORF">B0I36DRAFT_369647</name>
</gene>
<dbReference type="InterPro" id="IPR010730">
    <property type="entry name" value="HET"/>
</dbReference>
<dbReference type="InterPro" id="IPR055170">
    <property type="entry name" value="GFO_IDH_MocA-like_dom"/>
</dbReference>
<keyword evidence="2" id="KW-0677">Repeat</keyword>
<dbReference type="EMBL" id="JAGTJQ010000014">
    <property type="protein sequence ID" value="KAH7012490.1"/>
    <property type="molecule type" value="Genomic_DNA"/>
</dbReference>
<dbReference type="Gene3D" id="3.40.50.300">
    <property type="entry name" value="P-loop containing nucleotide triphosphate hydrolases"/>
    <property type="match status" value="1"/>
</dbReference>
<keyword evidence="6" id="KW-1185">Reference proteome</keyword>
<evidence type="ECO:0000313" key="6">
    <source>
        <dbReference type="Proteomes" id="UP000756346"/>
    </source>
</evidence>
<dbReference type="RefSeq" id="XP_046004755.1">
    <property type="nucleotide sequence ID" value="XM_046159812.1"/>
</dbReference>
<dbReference type="SUPFAM" id="SSF51735">
    <property type="entry name" value="NAD(P)-binding Rossmann-fold domains"/>
    <property type="match status" value="1"/>
</dbReference>
<dbReference type="Pfam" id="PF24883">
    <property type="entry name" value="NPHP3_N"/>
    <property type="match status" value="1"/>
</dbReference>
<dbReference type="InterPro" id="IPR056884">
    <property type="entry name" value="NPHP3-like_N"/>
</dbReference>
<dbReference type="Gene3D" id="3.30.360.10">
    <property type="entry name" value="Dihydrodipicolinate Reductase, domain 2"/>
    <property type="match status" value="1"/>
</dbReference>
<dbReference type="InterPro" id="IPR007111">
    <property type="entry name" value="NACHT_NTPase"/>
</dbReference>
<dbReference type="GO" id="GO:0000166">
    <property type="term" value="F:nucleotide binding"/>
    <property type="evidence" value="ECO:0007669"/>
    <property type="project" value="InterPro"/>
</dbReference>
<dbReference type="SUPFAM" id="SSF55347">
    <property type="entry name" value="Glyceraldehyde-3-phosphate dehydrogenase-like, C-terminal domain"/>
    <property type="match status" value="1"/>
</dbReference>
<evidence type="ECO:0000313" key="5">
    <source>
        <dbReference type="EMBL" id="KAH7012490.1"/>
    </source>
</evidence>
<proteinExistence type="inferred from homology"/>
<dbReference type="PANTHER" id="PTHR10622:SF13">
    <property type="entry name" value="NACHT DOMAIN-CONTAINING PROTEIN"/>
    <property type="match status" value="1"/>
</dbReference>
<feature type="domain" description="NACHT" evidence="4">
    <location>
        <begin position="753"/>
        <end position="897"/>
    </location>
</feature>
<dbReference type="OrthoDB" id="538223at2759"/>
<dbReference type="InterPro" id="IPR000683">
    <property type="entry name" value="Gfo/Idh/MocA-like_OxRdtase_N"/>
</dbReference>
<dbReference type="Pfam" id="PF06985">
    <property type="entry name" value="HET"/>
    <property type="match status" value="1"/>
</dbReference>
<dbReference type="InterPro" id="IPR027417">
    <property type="entry name" value="P-loop_NTPase"/>
</dbReference>
<sequence length="1100" mass="122047">MNIAFVGCGFVAAYYADTLANHPELHPLAAYDIDTTRLSAFSKHYNIPAATSLQEILSNPSIQTIVNLTPPATHHSISRSALLAGKHVYSEKPLAIKPTDAKDLITIASQQNRILAVAPCNFLGRSMQTLARLVTRENAIGIPRVVYAELDDGPIHKLPHHTWSSGAGCSWPAETEFRVGCIWEHAAYEVGFLTSIFGPATSLTSFSHTLVPEKMDAVPAPEVGPDFSVAVLKFRSGVVARLTIGTVSRRNRSMTITGDKGILHVPEVWDFDAPVQFTRARGSEESPESPLLLPAVTTKTTNGTHTNGVSAPSSERGIQIDTPAETPPVYAGGGACKMDMALGLAELAAAIKQGRRPRMGADHAFHVYEVLQALNDSVAAPGYREIKSEFAPIELMPAAKTVTAFAGSGNEPLRCELRPTALDRPPLYEALSYVWGSSADLGDIEVVSQRRGRQQDEHDAPSSPSLRLAITQSVMAILHLLRLQADTRTLWIDQLCINQSDPGEKTAQVQKMCDIYSKCDQCLVYMGAFLQDKRVDAEGAVAVIKYMAAFHPQEGSSTRAAPECMSSRESFQAAMQALGTISTRAGQWWHRAWTLQELIVPKSVKFFSAEGEALGNKTTLEILLHECTGVPVDALRGKPLADFSINERLSWLGKRKTKRPEDLAYCMFGIFDVHMPLIYSEGEEKAFLGLRREIGQDTISEAAKQCIADLRVTDPRHDKRRIESMKGSLLRDSYLWVLDNPDFRQWRNNADQRLRWVKGDPGKGKTMLLCGIIDELERMRTEGQTLSYFLFQATDERINTAKAALRSLIYMLLKKDASIISHMEKPHAAAGRDLFEDTNGWQALCEIFENILQDPKLQGVVLVVDALDECLQDLPVFLDLVVRISRTTRAKWLISSRNWPQIEEPLSEVAHGLSLEVNETSVTEAVNTYIEHKVSELSRRKGYRDDVAKEVYHYLSSNAAGTFLWVALEIISLCGSFLTIREDKAYFVHQAAKDFLTKWHTVVLFPNGQPAVHSRILENSIAAMSSILKRDNYNLHDPGFPIEKVKPPTPDPLSTVRYCCVYWVNHLVDAITDQVESSSARDGGIADSFLRNKALYWIER</sequence>
<evidence type="ECO:0000256" key="3">
    <source>
        <dbReference type="SAM" id="MobiDB-lite"/>
    </source>
</evidence>
<feature type="compositionally biased region" description="Low complexity" evidence="3">
    <location>
        <begin position="298"/>
        <end position="308"/>
    </location>
</feature>